<dbReference type="NCBIfam" id="TIGR02889">
    <property type="entry name" value="spore_YpeB"/>
    <property type="match status" value="1"/>
</dbReference>
<name>A0A845QYL6_9CLOT</name>
<dbReference type="RefSeq" id="WP_160196711.1">
    <property type="nucleotide sequence ID" value="NZ_QXXA01000005.1"/>
</dbReference>
<evidence type="ECO:0000259" key="1">
    <source>
        <dbReference type="Pfam" id="PF14620"/>
    </source>
</evidence>
<dbReference type="Proteomes" id="UP000467132">
    <property type="component" value="Unassembled WGS sequence"/>
</dbReference>
<accession>A0A845QYL6</accession>
<reference evidence="3 4" key="1">
    <citation type="submission" date="2018-08" db="EMBL/GenBank/DDBJ databases">
        <title>Murine metabolic-syndrome-specific gut microbial biobank.</title>
        <authorList>
            <person name="Liu C."/>
        </authorList>
    </citation>
    <scope>NUCLEOTIDE SEQUENCE [LARGE SCALE GENOMIC DNA]</scope>
    <source>
        <strain evidence="3 4">583</strain>
    </source>
</reference>
<evidence type="ECO:0000313" key="3">
    <source>
        <dbReference type="EMBL" id="NBI06232.1"/>
    </source>
</evidence>
<evidence type="ECO:0000313" key="4">
    <source>
        <dbReference type="Proteomes" id="UP000467132"/>
    </source>
</evidence>
<keyword evidence="4" id="KW-1185">Reference proteome</keyword>
<evidence type="ECO:0000259" key="2">
    <source>
        <dbReference type="Pfam" id="PF20769"/>
    </source>
</evidence>
<dbReference type="GO" id="GO:0009847">
    <property type="term" value="P:spore germination"/>
    <property type="evidence" value="ECO:0007669"/>
    <property type="project" value="InterPro"/>
</dbReference>
<dbReference type="EMBL" id="QXXA01000005">
    <property type="protein sequence ID" value="NBI06232.1"/>
    <property type="molecule type" value="Genomic_DNA"/>
</dbReference>
<dbReference type="Pfam" id="PF20769">
    <property type="entry name" value="YPEB_N"/>
    <property type="match status" value="1"/>
</dbReference>
<feature type="domain" description="Sporulation protein YpeB PepSY1 and PepSY2" evidence="1">
    <location>
        <begin position="190"/>
        <end position="378"/>
    </location>
</feature>
<dbReference type="AlphaFoldDB" id="A0A845QYL6"/>
<dbReference type="OrthoDB" id="2372097at2"/>
<proteinExistence type="predicted"/>
<dbReference type="Pfam" id="PF14620">
    <property type="entry name" value="YPEB_PepSY1-2"/>
    <property type="match status" value="1"/>
</dbReference>
<feature type="domain" description="Sporulation protein YpeB N-terminal" evidence="2">
    <location>
        <begin position="30"/>
        <end position="162"/>
    </location>
</feature>
<dbReference type="InterPro" id="IPR048402">
    <property type="entry name" value="YpeB_N"/>
</dbReference>
<dbReference type="InterPro" id="IPR014239">
    <property type="entry name" value="YpeB_PepSY1-2"/>
</dbReference>
<sequence length="454" mass="52128">MRDKKTIISVLLLLALVAVGVWGYNEYKTKNYYKDQLTNQYQRMFYDMKDNIETVQTSLSKSLVSASEEKDVLLLSQIYQQAYFAHDKLSQLPVAHNNLAKTEKFLTQVADYSYSLIARFMKGEKLDDKERQVLFRLQDYTEQLTRELEGAHEKIAKGDLTLFKVAKGQNQEIAKSNQNILDVQMQKYEEEQMTDYPELIYDGPFSDQVMNAVPKGLPKKKVTREQAEKIALDFLRISNPSEVKLFNKGKDTGTSNIEAYTFSITPKKGDRNIIIGVSVKGGKVVWMQNPKDVKEKNISEKEALKKAEEFLSKNGYKGMEANYSTKYDDSILYNFVYEKNGVPIYTDLIKVKVALDDGEIIAADMAKYLISHVDREIPKPKISENEAKEKVRIGFNIERVRLAIIPDNGSRDMLCYEFSGQYKGYDFIVYINAMDGTQEDILRIIKDENGTLMM</sequence>
<organism evidence="3 4">
    <name type="scientific">Senegalia massiliensis</name>
    <dbReference type="NCBI Taxonomy" id="1720316"/>
    <lineage>
        <taxon>Bacteria</taxon>
        <taxon>Bacillati</taxon>
        <taxon>Bacillota</taxon>
        <taxon>Clostridia</taxon>
        <taxon>Eubacteriales</taxon>
        <taxon>Clostridiaceae</taxon>
        <taxon>Senegalia</taxon>
    </lineage>
</organism>
<protein>
    <submittedName>
        <fullName evidence="3">Germination protein YpeB</fullName>
    </submittedName>
</protein>
<gene>
    <name evidence="3" type="primary">ypeB</name>
    <name evidence="3" type="ORF">D3Z33_05070</name>
</gene>
<comment type="caution">
    <text evidence="3">The sequence shown here is derived from an EMBL/GenBank/DDBJ whole genome shotgun (WGS) entry which is preliminary data.</text>
</comment>